<evidence type="ECO:0000313" key="15">
    <source>
        <dbReference type="Proteomes" id="UP000054359"/>
    </source>
</evidence>
<evidence type="ECO:0000259" key="13">
    <source>
        <dbReference type="Pfam" id="PF20266"/>
    </source>
</evidence>
<dbReference type="PANTHER" id="PTHR10656">
    <property type="entry name" value="CELL FATE DETERMINING PROTEIN MAB21-RELATED"/>
    <property type="match status" value="1"/>
</dbReference>
<dbReference type="Gene3D" id="3.30.460.90">
    <property type="match status" value="1"/>
</dbReference>
<dbReference type="GO" id="GO:0005525">
    <property type="term" value="F:GTP binding"/>
    <property type="evidence" value="ECO:0007669"/>
    <property type="project" value="UniProtKB-KW"/>
</dbReference>
<keyword evidence="6" id="KW-0479">Metal-binding</keyword>
<dbReference type="Gene3D" id="1.10.1410.40">
    <property type="match status" value="1"/>
</dbReference>
<name>A0A087TKP4_STEMI</name>
<keyword evidence="9" id="KW-0460">Magnesium</keyword>
<evidence type="ECO:0000256" key="7">
    <source>
        <dbReference type="ARBA" id="ARBA00022741"/>
    </source>
</evidence>
<keyword evidence="4" id="KW-0808">Transferase</keyword>
<keyword evidence="11" id="KW-0464">Manganese</keyword>
<comment type="similarity">
    <text evidence="3">Belongs to the mab-21 family.</text>
</comment>
<evidence type="ECO:0000313" key="14">
    <source>
        <dbReference type="EMBL" id="KFM65683.1"/>
    </source>
</evidence>
<dbReference type="Pfam" id="PF03281">
    <property type="entry name" value="Mab-21"/>
    <property type="match status" value="1"/>
</dbReference>
<sequence>MAFYNESLNPKKMKNPTVTILKEILRTKIKLDEEMEKTNNAILNEFMTSFVAEMKKNDEVFATVYQKNFYAGSYYSDLRISKPDEFDINLVLKFPFKEEDVEVIYQPQTPSFVKYHLKNPAKYEDRYSKLLKVLFQDGYLIPEEMRKWIQSVVDKAKLTYRLPASCRSLNCTASGPARTIKLTTRSGIVIDIDLVPAIQCNLPKPPGMDGRVAAKCETRLECFLVPKPYQTSKQPPISASEQKRLLRVHFPEAENKIIHNIGCCKPVIKLLKLLRDKEKWKILASYYLKTVVMWMILENNDKEYWKDDRMGERFLEALQKLQLYVSKKCLPYFFSSKNNLLCKISEEQSQNINGKLARIIRSIQNDPWSLWVIFDATPTFNKL</sequence>
<evidence type="ECO:0000256" key="8">
    <source>
        <dbReference type="ARBA" id="ARBA00022840"/>
    </source>
</evidence>
<keyword evidence="15" id="KW-1185">Reference proteome</keyword>
<feature type="domain" description="Mab-21-like HhH/H2TH-like" evidence="13">
    <location>
        <begin position="263"/>
        <end position="356"/>
    </location>
</feature>
<dbReference type="GO" id="GO:0046872">
    <property type="term" value="F:metal ion binding"/>
    <property type="evidence" value="ECO:0007669"/>
    <property type="project" value="UniProtKB-KW"/>
</dbReference>
<evidence type="ECO:0000256" key="11">
    <source>
        <dbReference type="ARBA" id="ARBA00023211"/>
    </source>
</evidence>
<dbReference type="STRING" id="407821.A0A087TKP4"/>
<evidence type="ECO:0000256" key="6">
    <source>
        <dbReference type="ARBA" id="ARBA00022723"/>
    </source>
</evidence>
<reference evidence="14 15" key="1">
    <citation type="submission" date="2013-11" db="EMBL/GenBank/DDBJ databases">
        <title>Genome sequencing of Stegodyphus mimosarum.</title>
        <authorList>
            <person name="Bechsgaard J."/>
        </authorList>
    </citation>
    <scope>NUCLEOTIDE SEQUENCE [LARGE SCALE GENOMIC DNA]</scope>
</reference>
<evidence type="ECO:0000256" key="2">
    <source>
        <dbReference type="ARBA" id="ARBA00001946"/>
    </source>
</evidence>
<evidence type="ECO:0000256" key="10">
    <source>
        <dbReference type="ARBA" id="ARBA00023134"/>
    </source>
</evidence>
<dbReference type="Proteomes" id="UP000054359">
    <property type="component" value="Unassembled WGS sequence"/>
</dbReference>
<dbReference type="AlphaFoldDB" id="A0A087TKP4"/>
<dbReference type="GO" id="GO:0016779">
    <property type="term" value="F:nucleotidyltransferase activity"/>
    <property type="evidence" value="ECO:0007669"/>
    <property type="project" value="UniProtKB-KW"/>
</dbReference>
<evidence type="ECO:0000256" key="5">
    <source>
        <dbReference type="ARBA" id="ARBA00022695"/>
    </source>
</evidence>
<dbReference type="OMA" id="PELNMLD"/>
<dbReference type="InterPro" id="IPR046906">
    <property type="entry name" value="Mab-21_HhH/H2TH-like"/>
</dbReference>
<protein>
    <submittedName>
        <fullName evidence="14">Protein mab-21</fullName>
    </submittedName>
</protein>
<dbReference type="Pfam" id="PF20266">
    <property type="entry name" value="Mab-21_C"/>
    <property type="match status" value="1"/>
</dbReference>
<accession>A0A087TKP4</accession>
<feature type="domain" description="Mab-21-like nucleotidyltransferase" evidence="12">
    <location>
        <begin position="74"/>
        <end position="260"/>
    </location>
</feature>
<evidence type="ECO:0000256" key="4">
    <source>
        <dbReference type="ARBA" id="ARBA00022679"/>
    </source>
</evidence>
<organism evidence="14 15">
    <name type="scientific">Stegodyphus mimosarum</name>
    <name type="common">African social velvet spider</name>
    <dbReference type="NCBI Taxonomy" id="407821"/>
    <lineage>
        <taxon>Eukaryota</taxon>
        <taxon>Metazoa</taxon>
        <taxon>Ecdysozoa</taxon>
        <taxon>Arthropoda</taxon>
        <taxon>Chelicerata</taxon>
        <taxon>Arachnida</taxon>
        <taxon>Araneae</taxon>
        <taxon>Araneomorphae</taxon>
        <taxon>Entelegynae</taxon>
        <taxon>Eresoidea</taxon>
        <taxon>Eresidae</taxon>
        <taxon>Stegodyphus</taxon>
    </lineage>
</organism>
<gene>
    <name evidence="14" type="ORF">X975_12257</name>
</gene>
<evidence type="ECO:0000256" key="1">
    <source>
        <dbReference type="ARBA" id="ARBA00001936"/>
    </source>
</evidence>
<dbReference type="InterPro" id="IPR024810">
    <property type="entry name" value="MAB21L/cGLR"/>
</dbReference>
<evidence type="ECO:0000256" key="3">
    <source>
        <dbReference type="ARBA" id="ARBA00008307"/>
    </source>
</evidence>
<keyword evidence="7" id="KW-0547">Nucleotide-binding</keyword>
<dbReference type="SMART" id="SM01265">
    <property type="entry name" value="Mab-21"/>
    <property type="match status" value="1"/>
</dbReference>
<comment type="cofactor">
    <cofactor evidence="2">
        <name>Mg(2+)</name>
        <dbReference type="ChEBI" id="CHEBI:18420"/>
    </cofactor>
</comment>
<dbReference type="InterPro" id="IPR046903">
    <property type="entry name" value="Mab-21-like_nuc_Trfase"/>
</dbReference>
<evidence type="ECO:0000259" key="12">
    <source>
        <dbReference type="Pfam" id="PF03281"/>
    </source>
</evidence>
<feature type="non-terminal residue" evidence="14">
    <location>
        <position position="383"/>
    </location>
</feature>
<dbReference type="EMBL" id="KK115666">
    <property type="protein sequence ID" value="KFM65683.1"/>
    <property type="molecule type" value="Genomic_DNA"/>
</dbReference>
<dbReference type="PANTHER" id="PTHR10656:SF42">
    <property type="entry name" value="CYCLIC GMP-AMP SYNTHASE-LIKE PROTEIN-RELATED"/>
    <property type="match status" value="1"/>
</dbReference>
<keyword evidence="5" id="KW-0548">Nucleotidyltransferase</keyword>
<keyword evidence="8" id="KW-0067">ATP-binding</keyword>
<comment type="cofactor">
    <cofactor evidence="1">
        <name>Mn(2+)</name>
        <dbReference type="ChEBI" id="CHEBI:29035"/>
    </cofactor>
</comment>
<evidence type="ECO:0000256" key="9">
    <source>
        <dbReference type="ARBA" id="ARBA00022842"/>
    </source>
</evidence>
<proteinExistence type="inferred from homology"/>
<keyword evidence="10" id="KW-0342">GTP-binding</keyword>
<dbReference type="OrthoDB" id="6421892at2759"/>
<dbReference type="GO" id="GO:0005524">
    <property type="term" value="F:ATP binding"/>
    <property type="evidence" value="ECO:0007669"/>
    <property type="project" value="UniProtKB-KW"/>
</dbReference>